<gene>
    <name evidence="2" type="ORF">ACFQ1O_08720</name>
</gene>
<comment type="caution">
    <text evidence="2">The sequence shown here is derived from an EMBL/GenBank/DDBJ whole genome shotgun (WGS) entry which is preliminary data.</text>
</comment>
<proteinExistence type="predicted"/>
<evidence type="ECO:0000313" key="3">
    <source>
        <dbReference type="Proteomes" id="UP001596997"/>
    </source>
</evidence>
<evidence type="ECO:0000313" key="2">
    <source>
        <dbReference type="EMBL" id="MFD0964083.1"/>
    </source>
</evidence>
<protein>
    <recommendedName>
        <fullName evidence="4">MAM domain-containing protein</fullName>
    </recommendedName>
</protein>
<accession>A0ABW3I2P5</accession>
<feature type="signal peptide" evidence="1">
    <location>
        <begin position="1"/>
        <end position="19"/>
    </location>
</feature>
<sequence>MNKNNLLLMLLLCTFGTYAQVGIGTTTPDSSAMLDIDSNTSGLLIPRMLETERNAITSPATGLLIYQTDNSPGFYYYNGTIWTTFGGADTDWTVVGNDMYNANSGNVGVGTNSPSTKFHIENIGTPGSLLNQGFESGMGSFTTGGDANWTIQSTNVNSGSNAAGAGTITDSQTTYMERTITIPAGGASLSFYYEVSSESGYDYLRFYIDGVQQDQWSGTIGYTQQIYLLAAGTQTLRWAYEKDSSASSGSDTAYVDDITITTTAPAAMRLVDGNQGVGKALVSDANGNATWQTLSNNNISNLPNILEFQTMEIPICNNVSTGSTGSFNIDVRGVNTTVSWEILSRQTTVGTVATISGNDVLLAPYRPERLQVRYDFSPALPFAPSGMIFSANNNSSHPDTFSLNYASKSAASITMNITRTDIFGDQTSDCWQGQFYFDVLITE</sequence>
<keyword evidence="1" id="KW-0732">Signal</keyword>
<keyword evidence="3" id="KW-1185">Reference proteome</keyword>
<organism evidence="2 3">
    <name type="scientific">Pseudofulvibacter geojedonensis</name>
    <dbReference type="NCBI Taxonomy" id="1123758"/>
    <lineage>
        <taxon>Bacteria</taxon>
        <taxon>Pseudomonadati</taxon>
        <taxon>Bacteroidota</taxon>
        <taxon>Flavobacteriia</taxon>
        <taxon>Flavobacteriales</taxon>
        <taxon>Flavobacteriaceae</taxon>
        <taxon>Pseudofulvibacter</taxon>
    </lineage>
</organism>
<evidence type="ECO:0000256" key="1">
    <source>
        <dbReference type="SAM" id="SignalP"/>
    </source>
</evidence>
<dbReference type="RefSeq" id="WP_377715449.1">
    <property type="nucleotide sequence ID" value="NZ_JBHTJM010000008.1"/>
</dbReference>
<name>A0ABW3I2P5_9FLAO</name>
<dbReference type="EMBL" id="JBHTJM010000008">
    <property type="protein sequence ID" value="MFD0964083.1"/>
    <property type="molecule type" value="Genomic_DNA"/>
</dbReference>
<evidence type="ECO:0008006" key="4">
    <source>
        <dbReference type="Google" id="ProtNLM"/>
    </source>
</evidence>
<feature type="chain" id="PRO_5046597123" description="MAM domain-containing protein" evidence="1">
    <location>
        <begin position="20"/>
        <end position="443"/>
    </location>
</feature>
<dbReference type="Proteomes" id="UP001596997">
    <property type="component" value="Unassembled WGS sequence"/>
</dbReference>
<reference evidence="3" key="1">
    <citation type="journal article" date="2019" name="Int. J. Syst. Evol. Microbiol.">
        <title>The Global Catalogue of Microorganisms (GCM) 10K type strain sequencing project: providing services to taxonomists for standard genome sequencing and annotation.</title>
        <authorList>
            <consortium name="The Broad Institute Genomics Platform"/>
            <consortium name="The Broad Institute Genome Sequencing Center for Infectious Disease"/>
            <person name="Wu L."/>
            <person name="Ma J."/>
        </authorList>
    </citation>
    <scope>NUCLEOTIDE SEQUENCE [LARGE SCALE GENOMIC DNA]</scope>
    <source>
        <strain evidence="3">CCUG 62114</strain>
    </source>
</reference>